<evidence type="ECO:0000256" key="2">
    <source>
        <dbReference type="SAM" id="MobiDB-lite"/>
    </source>
</evidence>
<sequence length="58" mass="6290">MGGKSGMEKGKGKIKETVGKATGNERLEAEGKGDQMKGKVQEVAEKAREQAEKTRRDL</sequence>
<evidence type="ECO:0000259" key="3">
    <source>
        <dbReference type="Pfam" id="PF05532"/>
    </source>
</evidence>
<name>A0A0L8J177_STRVR</name>
<organism evidence="4 5">
    <name type="scientific">Streptomyces viridochromogenes</name>
    <dbReference type="NCBI Taxonomy" id="1938"/>
    <lineage>
        <taxon>Bacteria</taxon>
        <taxon>Bacillati</taxon>
        <taxon>Actinomycetota</taxon>
        <taxon>Actinomycetes</taxon>
        <taxon>Kitasatosporales</taxon>
        <taxon>Streptomycetaceae</taxon>
        <taxon>Streptomyces</taxon>
    </lineage>
</organism>
<dbReference type="Pfam" id="PF05532">
    <property type="entry name" value="CsbD"/>
    <property type="match status" value="1"/>
</dbReference>
<dbReference type="SUPFAM" id="SSF69047">
    <property type="entry name" value="Hypothetical protein YjbJ"/>
    <property type="match status" value="1"/>
</dbReference>
<comment type="similarity">
    <text evidence="1">Belongs to the UPF0337 (CsbD) family.</text>
</comment>
<dbReference type="AlphaFoldDB" id="A0A0L8J177"/>
<evidence type="ECO:0000313" key="4">
    <source>
        <dbReference type="EMBL" id="KOG07418.1"/>
    </source>
</evidence>
<accession>A0A0L8J177</accession>
<evidence type="ECO:0000256" key="1">
    <source>
        <dbReference type="ARBA" id="ARBA00009129"/>
    </source>
</evidence>
<dbReference type="Proteomes" id="UP000037023">
    <property type="component" value="Unassembled WGS sequence"/>
</dbReference>
<evidence type="ECO:0000313" key="5">
    <source>
        <dbReference type="Proteomes" id="UP000037023"/>
    </source>
</evidence>
<dbReference type="InterPro" id="IPR008462">
    <property type="entry name" value="CsbD"/>
</dbReference>
<feature type="domain" description="CsbD-like" evidence="3">
    <location>
        <begin position="6"/>
        <end position="53"/>
    </location>
</feature>
<comment type="caution">
    <text evidence="4">The sequence shown here is derived from an EMBL/GenBank/DDBJ whole genome shotgun (WGS) entry which is preliminary data.</text>
</comment>
<dbReference type="InterPro" id="IPR036629">
    <property type="entry name" value="YjbJ_sf"/>
</dbReference>
<dbReference type="RefSeq" id="WP_033201631.1">
    <property type="nucleotide sequence ID" value="NZ_LGUP01000414.1"/>
</dbReference>
<dbReference type="Gene3D" id="1.10.1470.10">
    <property type="entry name" value="YjbJ"/>
    <property type="match status" value="1"/>
</dbReference>
<feature type="region of interest" description="Disordered" evidence="2">
    <location>
        <begin position="1"/>
        <end position="58"/>
    </location>
</feature>
<proteinExistence type="inferred from homology"/>
<dbReference type="PATRIC" id="fig|1938.6.peg.8639"/>
<dbReference type="EMBL" id="LGUP01000414">
    <property type="protein sequence ID" value="KOG07418.1"/>
    <property type="molecule type" value="Genomic_DNA"/>
</dbReference>
<reference evidence="4 5" key="1">
    <citation type="submission" date="2015-06" db="EMBL/GenBank/DDBJ databases">
        <authorList>
            <person name="Hoefler B.C."/>
            <person name="Straight P.D."/>
        </authorList>
    </citation>
    <scope>NUCLEOTIDE SEQUENCE [LARGE SCALE GENOMIC DNA]</scope>
    <source>
        <strain evidence="4 5">NRRL 3427</strain>
    </source>
</reference>
<dbReference type="OrthoDB" id="2143260at2"/>
<gene>
    <name evidence="4" type="ORF">ADK34_40120</name>
</gene>
<protein>
    <submittedName>
        <fullName evidence="4">General stress protein CsbD</fullName>
    </submittedName>
</protein>